<evidence type="ECO:0000313" key="15">
    <source>
        <dbReference type="EMBL" id="EKU27405.1"/>
    </source>
</evidence>
<dbReference type="Gene3D" id="3.30.450.20">
    <property type="entry name" value="PAS domain"/>
    <property type="match status" value="1"/>
</dbReference>
<evidence type="ECO:0000256" key="7">
    <source>
        <dbReference type="ARBA" id="ARBA00022741"/>
    </source>
</evidence>
<dbReference type="SMART" id="SM00387">
    <property type="entry name" value="HATPase_c"/>
    <property type="match status" value="1"/>
</dbReference>
<evidence type="ECO:0000256" key="11">
    <source>
        <dbReference type="ARBA" id="ARBA00023136"/>
    </source>
</evidence>
<keyword evidence="10" id="KW-0902">Two-component regulatory system</keyword>
<evidence type="ECO:0000256" key="9">
    <source>
        <dbReference type="ARBA" id="ARBA00022840"/>
    </source>
</evidence>
<dbReference type="RefSeq" id="WP_009490139.1">
    <property type="nucleotide sequence ID" value="NZ_AMYT01000017.1"/>
</dbReference>
<dbReference type="FunFam" id="1.10.287.130:FF:000008">
    <property type="entry name" value="Two-component sensor histidine kinase"/>
    <property type="match status" value="1"/>
</dbReference>
<comment type="subcellular location">
    <subcellularLocation>
        <location evidence="2">Cell membrane</location>
    </subcellularLocation>
</comment>
<gene>
    <name evidence="15" type="ORF">C683_0736</name>
</gene>
<evidence type="ECO:0000256" key="1">
    <source>
        <dbReference type="ARBA" id="ARBA00000085"/>
    </source>
</evidence>
<feature type="transmembrane region" description="Helical" evidence="13">
    <location>
        <begin position="151"/>
        <end position="171"/>
    </location>
</feature>
<dbReference type="SUPFAM" id="SSF55874">
    <property type="entry name" value="ATPase domain of HSP90 chaperone/DNA topoisomerase II/histidine kinase"/>
    <property type="match status" value="1"/>
</dbReference>
<feature type="transmembrane region" description="Helical" evidence="13">
    <location>
        <begin position="12"/>
        <end position="32"/>
    </location>
</feature>
<dbReference type="InterPro" id="IPR035965">
    <property type="entry name" value="PAS-like_dom_sf"/>
</dbReference>
<keyword evidence="6 15" id="KW-0808">Transferase</keyword>
<dbReference type="EC" id="2.7.13.3" evidence="3"/>
<dbReference type="OrthoDB" id="9813151at2"/>
<evidence type="ECO:0000259" key="14">
    <source>
        <dbReference type="PROSITE" id="PS50109"/>
    </source>
</evidence>
<dbReference type="SUPFAM" id="SSF55785">
    <property type="entry name" value="PYP-like sensor domain (PAS domain)"/>
    <property type="match status" value="1"/>
</dbReference>
<dbReference type="SUPFAM" id="SSF47384">
    <property type="entry name" value="Homodimeric domain of signal transducing histidine kinase"/>
    <property type="match status" value="1"/>
</dbReference>
<evidence type="ECO:0000256" key="13">
    <source>
        <dbReference type="SAM" id="Phobius"/>
    </source>
</evidence>
<organism evidence="15 16">
    <name type="scientific">Catellicoccus marimammalium M35/04/3</name>
    <dbReference type="NCBI Taxonomy" id="1234409"/>
    <lineage>
        <taxon>Bacteria</taxon>
        <taxon>Bacillati</taxon>
        <taxon>Bacillota</taxon>
        <taxon>Bacilli</taxon>
        <taxon>Lactobacillales</taxon>
        <taxon>Enterococcaceae</taxon>
        <taxon>Catellicoccus</taxon>
    </lineage>
</organism>
<keyword evidence="11 13" id="KW-0472">Membrane</keyword>
<evidence type="ECO:0000256" key="8">
    <source>
        <dbReference type="ARBA" id="ARBA00022777"/>
    </source>
</evidence>
<dbReference type="STRING" id="1234409.C683_0736"/>
<feature type="domain" description="Histidine kinase" evidence="14">
    <location>
        <begin position="351"/>
        <end position="568"/>
    </location>
</feature>
<evidence type="ECO:0000256" key="5">
    <source>
        <dbReference type="ARBA" id="ARBA00022553"/>
    </source>
</evidence>
<dbReference type="InterPro" id="IPR005467">
    <property type="entry name" value="His_kinase_dom"/>
</dbReference>
<proteinExistence type="predicted"/>
<dbReference type="GO" id="GO:0004721">
    <property type="term" value="F:phosphoprotein phosphatase activity"/>
    <property type="evidence" value="ECO:0007669"/>
    <property type="project" value="TreeGrafter"/>
</dbReference>
<evidence type="ECO:0000256" key="10">
    <source>
        <dbReference type="ARBA" id="ARBA00023012"/>
    </source>
</evidence>
<evidence type="ECO:0000256" key="2">
    <source>
        <dbReference type="ARBA" id="ARBA00004236"/>
    </source>
</evidence>
<dbReference type="FunFam" id="3.30.565.10:FF:000023">
    <property type="entry name" value="PAS domain-containing sensor histidine kinase"/>
    <property type="match status" value="1"/>
</dbReference>
<evidence type="ECO:0000256" key="6">
    <source>
        <dbReference type="ARBA" id="ARBA00022679"/>
    </source>
</evidence>
<dbReference type="InterPro" id="IPR036097">
    <property type="entry name" value="HisK_dim/P_sf"/>
</dbReference>
<dbReference type="GO" id="GO:0005886">
    <property type="term" value="C:plasma membrane"/>
    <property type="evidence" value="ECO:0007669"/>
    <property type="project" value="UniProtKB-SubCell"/>
</dbReference>
<keyword evidence="8" id="KW-0418">Kinase</keyword>
<dbReference type="Gene3D" id="1.10.287.130">
    <property type="match status" value="1"/>
</dbReference>
<dbReference type="Proteomes" id="UP000016057">
    <property type="component" value="Unassembled WGS sequence"/>
</dbReference>
<dbReference type="PROSITE" id="PS50109">
    <property type="entry name" value="HIS_KIN"/>
    <property type="match status" value="1"/>
</dbReference>
<dbReference type="InterPro" id="IPR036890">
    <property type="entry name" value="HATPase_C_sf"/>
</dbReference>
<dbReference type="InterPro" id="IPR004358">
    <property type="entry name" value="Sig_transdc_His_kin-like_C"/>
</dbReference>
<dbReference type="InterPro" id="IPR050351">
    <property type="entry name" value="BphY/WalK/GraS-like"/>
</dbReference>
<dbReference type="CDD" id="cd00082">
    <property type="entry name" value="HisKA"/>
    <property type="match status" value="1"/>
</dbReference>
<dbReference type="GO" id="GO:0005524">
    <property type="term" value="F:ATP binding"/>
    <property type="evidence" value="ECO:0007669"/>
    <property type="project" value="UniProtKB-KW"/>
</dbReference>
<dbReference type="Gene3D" id="3.30.565.10">
    <property type="entry name" value="Histidine kinase-like ATPase, C-terminal domain"/>
    <property type="match status" value="1"/>
</dbReference>
<keyword evidence="16" id="KW-1185">Reference proteome</keyword>
<comment type="caution">
    <text evidence="15">The sequence shown here is derived from an EMBL/GenBank/DDBJ whole genome shotgun (WGS) entry which is preliminary data.</text>
</comment>
<evidence type="ECO:0000313" key="16">
    <source>
        <dbReference type="Proteomes" id="UP000016057"/>
    </source>
</evidence>
<evidence type="ECO:0000256" key="4">
    <source>
        <dbReference type="ARBA" id="ARBA00022475"/>
    </source>
</evidence>
<dbReference type="PANTHER" id="PTHR45453">
    <property type="entry name" value="PHOSPHATE REGULON SENSOR PROTEIN PHOR"/>
    <property type="match status" value="1"/>
</dbReference>
<keyword evidence="13" id="KW-1133">Transmembrane helix</keyword>
<dbReference type="Pfam" id="PF02518">
    <property type="entry name" value="HATPase_c"/>
    <property type="match status" value="1"/>
</dbReference>
<accession>K8Z942</accession>
<sequence>MSKTKRVQRSFLLLFLSVVLFWGSLFLLRPFIYHKALESQVQTLSETMTPWQKEWKKVQQGLLPATIKNKEMTLLFLDKNRKSKDNNADLANSSQKEFTALSHQQKVGYHYDTKNKTLFVAKPIYNQKQQKVGYIEVIQKKIPSFHLLDQIFHWLFFFATLFTVIVFYLFYYHKKKREELLSTIHQWIQKIKEEPTKQPSLFYRYSEWTPLFQDIETLSSSWQEERKKADAEAIQFSSLIDDLQVGVFVLDAKQRFTLINPRGKSLLHLQKKNQHYLEAQVNPDFIRSVEQCYQKQKDIQKEIHIFQPQEQILHLSLRYLSNQEHYWILGTIYDLTDLKKVELMQEDFISNVSHELKTPVTSIIGFIETLLDGAYLEPDITKEFLTIMEKDAQRLKQLIQEIIQLSRSGNELKNETKVPVHLSSFIEHLLERYQRQIDEKHLQVSVQGDSTIEWSTYLYYFEPILKNLIENAVMYNKEYGKIEIQFKETAKAIKISVADTGIGISHQDQQRIFERFYRVDKARSRNSGGTGLGLSIVRHYTEILKGTLTVKSQIGVGTTFSLTFPKEKASS</sequence>
<keyword evidence="7" id="KW-0547">Nucleotide-binding</keyword>
<keyword evidence="13" id="KW-0812">Transmembrane</keyword>
<dbReference type="GO" id="GO:0016036">
    <property type="term" value="P:cellular response to phosphate starvation"/>
    <property type="evidence" value="ECO:0007669"/>
    <property type="project" value="TreeGrafter"/>
</dbReference>
<dbReference type="GO" id="GO:0000155">
    <property type="term" value="F:phosphorelay sensor kinase activity"/>
    <property type="evidence" value="ECO:0007669"/>
    <property type="project" value="InterPro"/>
</dbReference>
<dbReference type="SMART" id="SM00388">
    <property type="entry name" value="HisKA"/>
    <property type="match status" value="1"/>
</dbReference>
<dbReference type="Pfam" id="PF00512">
    <property type="entry name" value="HisKA"/>
    <property type="match status" value="1"/>
</dbReference>
<keyword evidence="5" id="KW-0597">Phosphoprotein</keyword>
<feature type="coiled-coil region" evidence="12">
    <location>
        <begin position="385"/>
        <end position="415"/>
    </location>
</feature>
<dbReference type="eggNOG" id="COG5002">
    <property type="taxonomic scope" value="Bacteria"/>
</dbReference>
<dbReference type="PANTHER" id="PTHR45453:SF1">
    <property type="entry name" value="PHOSPHATE REGULON SENSOR PROTEIN PHOR"/>
    <property type="match status" value="1"/>
</dbReference>
<dbReference type="PATRIC" id="fig|1234409.3.peg.687"/>
<protein>
    <recommendedName>
        <fullName evidence="3">histidine kinase</fullName>
        <ecNumber evidence="3">2.7.13.3</ecNumber>
    </recommendedName>
</protein>
<evidence type="ECO:0000256" key="12">
    <source>
        <dbReference type="SAM" id="Coils"/>
    </source>
</evidence>
<evidence type="ECO:0000256" key="3">
    <source>
        <dbReference type="ARBA" id="ARBA00012438"/>
    </source>
</evidence>
<dbReference type="PRINTS" id="PR00344">
    <property type="entry name" value="BCTRLSENSOR"/>
</dbReference>
<dbReference type="InterPro" id="IPR003661">
    <property type="entry name" value="HisK_dim/P_dom"/>
</dbReference>
<reference evidence="15 16" key="1">
    <citation type="journal article" date="2013" name="Genome Announc.">
        <title>Draft Genome Sequence of Catellicoccus marimammalium, a Novel Species Commonly Found in Gull Feces.</title>
        <authorList>
            <person name="Weigand M.R."/>
            <person name="Ryu H."/>
            <person name="Bozcek L."/>
            <person name="Konstantinidis K.T."/>
            <person name="Santo Domingo J.W."/>
        </authorList>
    </citation>
    <scope>NUCLEOTIDE SEQUENCE [LARGE SCALE GENOMIC DNA]</scope>
    <source>
        <strain evidence="15 16">M35/04/3</strain>
    </source>
</reference>
<dbReference type="AlphaFoldDB" id="K8Z942"/>
<keyword evidence="12" id="KW-0175">Coiled coil</keyword>
<name>K8Z942_9ENTE</name>
<keyword evidence="9" id="KW-0067">ATP-binding</keyword>
<dbReference type="InterPro" id="IPR003594">
    <property type="entry name" value="HATPase_dom"/>
</dbReference>
<dbReference type="CDD" id="cd00075">
    <property type="entry name" value="HATPase"/>
    <property type="match status" value="1"/>
</dbReference>
<dbReference type="EMBL" id="AMYT01000017">
    <property type="protein sequence ID" value="EKU27405.1"/>
    <property type="molecule type" value="Genomic_DNA"/>
</dbReference>
<keyword evidence="4" id="KW-1003">Cell membrane</keyword>
<comment type="catalytic activity">
    <reaction evidence="1">
        <text>ATP + protein L-histidine = ADP + protein N-phospho-L-histidine.</text>
        <dbReference type="EC" id="2.7.13.3"/>
    </reaction>
</comment>